<feature type="compositionally biased region" description="Basic residues" evidence="9">
    <location>
        <begin position="1910"/>
        <end position="1923"/>
    </location>
</feature>
<evidence type="ECO:0000256" key="1">
    <source>
        <dbReference type="ARBA" id="ARBA00004123"/>
    </source>
</evidence>
<keyword evidence="6" id="KW-0539">Nucleus</keyword>
<dbReference type="Gene3D" id="2.60.40.150">
    <property type="entry name" value="C2 domain"/>
    <property type="match status" value="1"/>
</dbReference>
<feature type="compositionally biased region" description="Basic and acidic residues" evidence="9">
    <location>
        <begin position="2036"/>
        <end position="2053"/>
    </location>
</feature>
<evidence type="ECO:0000256" key="7">
    <source>
        <dbReference type="ARBA" id="ARBA00023306"/>
    </source>
</evidence>
<feature type="compositionally biased region" description="Basic residues" evidence="9">
    <location>
        <begin position="144"/>
        <end position="154"/>
    </location>
</feature>
<dbReference type="InterPro" id="IPR011989">
    <property type="entry name" value="ARM-like"/>
</dbReference>
<dbReference type="CDD" id="cd12203">
    <property type="entry name" value="GT1"/>
    <property type="match status" value="1"/>
</dbReference>
<feature type="region of interest" description="Disordered" evidence="9">
    <location>
        <begin position="1601"/>
        <end position="1626"/>
    </location>
</feature>
<organism evidence="12 13">
    <name type="scientific">Hibiscus sabdariffa</name>
    <name type="common">roselle</name>
    <dbReference type="NCBI Taxonomy" id="183260"/>
    <lineage>
        <taxon>Eukaryota</taxon>
        <taxon>Viridiplantae</taxon>
        <taxon>Streptophyta</taxon>
        <taxon>Embryophyta</taxon>
        <taxon>Tracheophyta</taxon>
        <taxon>Spermatophyta</taxon>
        <taxon>Magnoliopsida</taxon>
        <taxon>eudicotyledons</taxon>
        <taxon>Gunneridae</taxon>
        <taxon>Pentapetalae</taxon>
        <taxon>rosids</taxon>
        <taxon>malvids</taxon>
        <taxon>Malvales</taxon>
        <taxon>Malvaceae</taxon>
        <taxon>Malvoideae</taxon>
        <taxon>Hibiscus</taxon>
    </lineage>
</organism>
<feature type="compositionally biased region" description="Basic and acidic residues" evidence="9">
    <location>
        <begin position="1709"/>
        <end position="1725"/>
    </location>
</feature>
<dbReference type="SUPFAM" id="SSF49562">
    <property type="entry name" value="C2 domain (Calcium/lipid-binding domain, CaLB)"/>
    <property type="match status" value="1"/>
</dbReference>
<feature type="compositionally biased region" description="Basic and acidic residues" evidence="9">
    <location>
        <begin position="1661"/>
        <end position="1672"/>
    </location>
</feature>
<feature type="region of interest" description="Disordered" evidence="9">
    <location>
        <begin position="1646"/>
        <end position="1725"/>
    </location>
</feature>
<evidence type="ECO:0000256" key="2">
    <source>
        <dbReference type="ARBA" id="ARBA00022618"/>
    </source>
</evidence>
<feature type="region of interest" description="Disordered" evidence="9">
    <location>
        <begin position="1748"/>
        <end position="1799"/>
    </location>
</feature>
<dbReference type="Pfam" id="PF00168">
    <property type="entry name" value="C2"/>
    <property type="match status" value="1"/>
</dbReference>
<evidence type="ECO:0000256" key="6">
    <source>
        <dbReference type="ARBA" id="ARBA00023242"/>
    </source>
</evidence>
<dbReference type="EMBL" id="JBBPBN010000021">
    <property type="protein sequence ID" value="KAK9014805.1"/>
    <property type="molecule type" value="Genomic_DNA"/>
</dbReference>
<dbReference type="InterPro" id="IPR044822">
    <property type="entry name" value="Myb_DNA-bind_4"/>
</dbReference>
<dbReference type="CDD" id="cd04038">
    <property type="entry name" value="C2_ArfGAP"/>
    <property type="match status" value="1"/>
</dbReference>
<dbReference type="PROSITE" id="PS50004">
    <property type="entry name" value="C2"/>
    <property type="match status" value="1"/>
</dbReference>
<keyword evidence="8" id="KW-0175">Coiled coil</keyword>
<feature type="domain" description="C2" evidence="10">
    <location>
        <begin position="2112"/>
        <end position="2230"/>
    </location>
</feature>
<feature type="compositionally biased region" description="Basic and acidic residues" evidence="9">
    <location>
        <begin position="1964"/>
        <end position="1975"/>
    </location>
</feature>
<keyword evidence="2" id="KW-0132">Cell division</keyword>
<name>A0ABR2RPB9_9ROSI</name>
<dbReference type="CDD" id="cd19953">
    <property type="entry name" value="PDS5"/>
    <property type="match status" value="1"/>
</dbReference>
<feature type="compositionally biased region" description="Low complexity" evidence="9">
    <location>
        <begin position="1888"/>
        <end position="1899"/>
    </location>
</feature>
<evidence type="ECO:0000256" key="9">
    <source>
        <dbReference type="SAM" id="MobiDB-lite"/>
    </source>
</evidence>
<evidence type="ECO:0000313" key="12">
    <source>
        <dbReference type="EMBL" id="KAK9014805.1"/>
    </source>
</evidence>
<dbReference type="InterPro" id="IPR039776">
    <property type="entry name" value="Pds5"/>
</dbReference>
<gene>
    <name evidence="12" type="ORF">V6N11_005944</name>
</gene>
<dbReference type="Gene3D" id="2.30.30.140">
    <property type="match status" value="1"/>
</dbReference>
<dbReference type="CDD" id="cd20404">
    <property type="entry name" value="Tudor_Agenet_AtEML-like"/>
    <property type="match status" value="1"/>
</dbReference>
<evidence type="ECO:0000259" key="10">
    <source>
        <dbReference type="PROSITE" id="PS50004"/>
    </source>
</evidence>
<keyword evidence="5" id="KW-0234">DNA repair</keyword>
<accession>A0ABR2RPB9</accession>
<dbReference type="SUPFAM" id="SSF48371">
    <property type="entry name" value="ARM repeat"/>
    <property type="match status" value="1"/>
</dbReference>
<dbReference type="InterPro" id="IPR035892">
    <property type="entry name" value="C2_domain_sf"/>
</dbReference>
<dbReference type="Pfam" id="PF13837">
    <property type="entry name" value="Myb_DNA-bind_4"/>
    <property type="match status" value="1"/>
</dbReference>
<feature type="domain" description="Myb-like" evidence="11">
    <location>
        <begin position="293"/>
        <end position="357"/>
    </location>
</feature>
<evidence type="ECO:0000259" key="11">
    <source>
        <dbReference type="PROSITE" id="PS50090"/>
    </source>
</evidence>
<feature type="compositionally biased region" description="Basic and acidic residues" evidence="9">
    <location>
        <begin position="1926"/>
        <end position="1935"/>
    </location>
</feature>
<dbReference type="InterPro" id="IPR016024">
    <property type="entry name" value="ARM-type_fold"/>
</dbReference>
<feature type="compositionally biased region" description="Acidic residues" evidence="9">
    <location>
        <begin position="2025"/>
        <end position="2035"/>
    </location>
</feature>
<dbReference type="Gene3D" id="1.25.10.10">
    <property type="entry name" value="Leucine-rich Repeat Variant"/>
    <property type="match status" value="1"/>
</dbReference>
<feature type="region of interest" description="Disordered" evidence="9">
    <location>
        <begin position="105"/>
        <end position="156"/>
    </location>
</feature>
<dbReference type="Gene3D" id="1.10.10.60">
    <property type="entry name" value="Homeodomain-like"/>
    <property type="match status" value="1"/>
</dbReference>
<evidence type="ECO:0000256" key="5">
    <source>
        <dbReference type="ARBA" id="ARBA00023204"/>
    </source>
</evidence>
<dbReference type="SMART" id="SM00239">
    <property type="entry name" value="C2"/>
    <property type="match status" value="1"/>
</dbReference>
<comment type="caution">
    <text evidence="12">The sequence shown here is derived from an EMBL/GenBank/DDBJ whole genome shotgun (WGS) entry which is preliminary data.</text>
</comment>
<evidence type="ECO:0000256" key="3">
    <source>
        <dbReference type="ARBA" id="ARBA00022763"/>
    </source>
</evidence>
<evidence type="ECO:0000256" key="8">
    <source>
        <dbReference type="SAM" id="Coils"/>
    </source>
</evidence>
<keyword evidence="7" id="KW-0131">Cell cycle</keyword>
<dbReference type="Pfam" id="PF20168">
    <property type="entry name" value="PDS5"/>
    <property type="match status" value="1"/>
</dbReference>
<proteinExistence type="predicted"/>
<reference evidence="12 13" key="1">
    <citation type="journal article" date="2024" name="G3 (Bethesda)">
        <title>Genome assembly of Hibiscus sabdariffa L. provides insights into metabolisms of medicinal natural products.</title>
        <authorList>
            <person name="Kim T."/>
        </authorList>
    </citation>
    <scope>NUCLEOTIDE SEQUENCE [LARGE SCALE GENOMIC DNA]</scope>
    <source>
        <strain evidence="12">TK-2024</strain>
        <tissue evidence="12">Old leaves</tissue>
    </source>
</reference>
<dbReference type="PROSITE" id="PS50090">
    <property type="entry name" value="MYB_LIKE"/>
    <property type="match status" value="1"/>
</dbReference>
<feature type="coiled-coil region" evidence="8">
    <location>
        <begin position="933"/>
        <end position="963"/>
    </location>
</feature>
<dbReference type="InterPro" id="IPR000008">
    <property type="entry name" value="C2_dom"/>
</dbReference>
<keyword evidence="13" id="KW-1185">Reference proteome</keyword>
<protein>
    <recommendedName>
        <fullName evidence="14">Myb-like domain-containing protein</fullName>
    </recommendedName>
</protein>
<feature type="compositionally biased region" description="Polar residues" evidence="9">
    <location>
        <begin position="1938"/>
        <end position="1948"/>
    </location>
</feature>
<dbReference type="PANTHER" id="PTHR12663:SF0">
    <property type="entry name" value="PRECOCIOUS DISSOCIATION OF SISTERS 5, ISOFORM A"/>
    <property type="match status" value="1"/>
</dbReference>
<evidence type="ECO:0000313" key="13">
    <source>
        <dbReference type="Proteomes" id="UP001396334"/>
    </source>
</evidence>
<comment type="subcellular location">
    <subcellularLocation>
        <location evidence="1">Nucleus</location>
    </subcellularLocation>
</comment>
<feature type="compositionally biased region" description="Acidic residues" evidence="9">
    <location>
        <begin position="1762"/>
        <end position="1773"/>
    </location>
</feature>
<dbReference type="InterPro" id="IPR001005">
    <property type="entry name" value="SANT/Myb"/>
</dbReference>
<evidence type="ECO:0000256" key="4">
    <source>
        <dbReference type="ARBA" id="ARBA00022776"/>
    </source>
</evidence>
<evidence type="ECO:0008006" key="14">
    <source>
        <dbReference type="Google" id="ProtNLM"/>
    </source>
</evidence>
<sequence length="2291" mass="257724">MELFTGGQEAFPQYVAPFPDLTAMIEPAEDMMLGDHRMNLPPQKLRPIRYNGRSPASSQAEDPSEFVEAVEHVGDDVCAVNGDSFDYLVPPIKAEVGDVIGTVGCSGGGVEEPPCSEQRREPSGSSSSGSDYDDLSATVNEPLKKKRKRKRRGKMEHTLEKLVKKMMDKQEQMHKQLVEMIEKRERERIIREEVWKQQEMERIKRDEEARAQEMSRSIALISFIQNALGHEIEIPVPSTMSSMEENGGKDMSKDHIQKDTSNPFGPTNNRWQEGTMQANVGENHVIDRDGGVNCDPNNRRWPDAEVQALIMLRSTLEHKFHVSGSKCSIWDEISVGMYGMGYSRSAKKCKEKWENINKYFRKSMVSGKKHKENSKRCTYFHDLHMLYKNGFSSQANHMNCTKVENTDSGESLKASSRLILLLLIATQRETGRRSCCLPLPCRASRNCEYQMAEKLEEQLKGLGSKLESPPSAKDALLKLLKQAATCLSEIDQSPPSSIMESMQPLLNAIVKPELLKHQDREAKLLVATCICEITRITAPEAPYSDDILKDVFNLIVGTFNGLSDTSGPSFGRRVVILETLAKYRSCVVMLDLECDDLVNEMFSTFFSVVRDDHPENVISSMQTIMIVVLEESEDVRDDLLLVILSALDRNRSGVTQAARRLAMNVIEQCSEKLEAGIKQFLISVMSGDNQPVKIEIDYHEVIYGIYHCAPQILSGVVPYLTGELLTDQIDTRLRAVRLVGSLFALPGPIISEAFQPIFSEFLKRLTDRVVDVRMSVLEHVKSCLLSDPSRSEAPQIISALCDRLLDYDENVRKQVVDVICDVSCHSLVSVPVGTVKLVAERLRDKSLLVKKYTMERLAEIFKVYCAGCSDGSINHNEFDWIPGKIFRCFYDKDFRSDTIESVLCGSLFPTEFSIKDKVKCWIRVFSGFDKIEVKALERMLEQKQRLQQEMQRYLALRQRHQDSDSPEIQKKVLFSFQVMSRSFSDPVKAEENFQTLDRVKDANIWKILLNLLDPNTSFHQASSGRDELLKILAERHQLYDFLSMLSLKCSYLLFNKEHVREILLEATVQKSAENTLYIQSCMNILVILARFSPSLLGGAEEELINFLKDDNEIIKEGILHVLAKAGSTIREQLAVSSSSIDLILERLCLEGNRRQAKYAVHALAAITKDDGLKSLSVLYKSLVDMLEEKTHLPAVLQSLGCIAQTAMPVFETRESEIEEFIKSEILRCRNDADGSAKECWDEKSELCMLKVFGIKTLVRSYMPVKDAHLRPAIDSLLGLLRNILSFGEISEDIKSSLVDKAHLRLAAAKAVLRLSRYWDHKIPVDIFYLTLRAAEISFPQARKQFLSKVHQYIKDRLLDAKYACAFLISVPGSKDLQFDEQEKQNLADIFQMYQQAKVRQVSIQSDTSSSTSYPEYILPYLVHALAHHSCPNTDECKDVKAFELTYRKLYLTISLLVNKDEDAKSEAGANKEKESISLIFSIFKSIQHSEDVVDAIKSKNSHAICDLGLSIMRRLAYKEEDLQGLIQSVSLPPLLYKPYERKEGEDSPDGERQTWLADVSVLSHFDSLNLECDGTKEISKEEALKDSETERNEVPLRKMIKQLKSKDSKAGKAKKNKSPSVEAKDTENDVDILKMVREINLDSLQMSSKFESTNGHKHSSTKKEKVEQEHQKGNKRKINVAASVPVPKRKRSSSTHGAFKISRSASKVPSRDSGDDWHEVKDSSFKKWNENNESDYLVPSIRKKRSFSSKVKGKGSDWGHSDEDDEDEADDENLEKSDTSKSAAGSSKKQKKSIAGLAKCSTKEDGIDIADLIGYRIKVWWPLDKQFYEGTIKSYDPIKKKHVILYEDGDVEVLRLERERWELVVTGRKSGKKANSSKVTKGPKKEVSPGQKSKSSGGSRQKKSSVNTPKVKRTPKKNLKHIQKSMLKDDEEKAGVSESKSTASNDSPKMNPDESEGVDYNMADENRMDREESGKEVASVSQGRSSEDTKGSPNNAEESDEVKSDADGNHSGHIDSTSENAQKVDEEEKAADELSEDSREPATKETGSDHVESKSPVLKKSVEGPSLTSDVAEAGISDDEPLSKWKHKVGKSACDWAGYVNTNCLIYNLFCRVNSQVFSSSELKQMGELLGLLKVVVVQGKKLGIRDFIFKSSDPYVVVKLGDQVAKTKVINCCLNPVWNEELTFSLTEPVGVLNLEVFDKDRFKADDKMGHAYLNLQPLVSAARLSHALRVSSGEMALRKVVPDTDNCLVRESCISSINGEVVQRVRLRLCAVESGEIELKVRLIETSSR</sequence>
<keyword evidence="3" id="KW-0227">DNA damage</keyword>
<dbReference type="Proteomes" id="UP001396334">
    <property type="component" value="Unassembled WGS sequence"/>
</dbReference>
<keyword evidence="4" id="KW-0498">Mitosis</keyword>
<feature type="compositionally biased region" description="Basic and acidic residues" evidence="9">
    <location>
        <begin position="2001"/>
        <end position="2013"/>
    </location>
</feature>
<dbReference type="PANTHER" id="PTHR12663">
    <property type="entry name" value="ANDROGEN INDUCED INHIBITOR OF PROLIFERATION AS3 / PDS5-RELATED"/>
    <property type="match status" value="1"/>
</dbReference>
<feature type="region of interest" description="Disordered" evidence="9">
    <location>
        <begin position="1866"/>
        <end position="2075"/>
    </location>
</feature>